<protein>
    <submittedName>
        <fullName evidence="2">Thioredoxin-1</fullName>
    </submittedName>
</protein>
<sequence>MAKVISISRNRFAPEVLDSEIPVVVELRKGCCAPCEKLEAIVERLADEFKGQIKFVKVNVSEESSLADYFDPHQLPALALVDHSKDEGFYLGELQESEIRERLQKWIAVVGVRQNSNT</sequence>
<dbReference type="Gene3D" id="3.40.30.10">
    <property type="entry name" value="Glutaredoxin"/>
    <property type="match status" value="1"/>
</dbReference>
<name>A0A5B9PHG0_9BACT</name>
<dbReference type="STRING" id="980251.GCA_001642875_04893"/>
<proteinExistence type="predicted"/>
<keyword evidence="3" id="KW-1185">Reference proteome</keyword>
<dbReference type="GO" id="GO:0045454">
    <property type="term" value="P:cell redox homeostasis"/>
    <property type="evidence" value="ECO:0007669"/>
    <property type="project" value="TreeGrafter"/>
</dbReference>
<evidence type="ECO:0000313" key="2">
    <source>
        <dbReference type="EMBL" id="QEG25049.1"/>
    </source>
</evidence>
<dbReference type="RefSeq" id="WP_075082701.1">
    <property type="nucleotide sequence ID" value="NZ_CP042912.1"/>
</dbReference>
<dbReference type="GO" id="GO:0005829">
    <property type="term" value="C:cytosol"/>
    <property type="evidence" value="ECO:0007669"/>
    <property type="project" value="TreeGrafter"/>
</dbReference>
<gene>
    <name evidence="2" type="primary">trxA_7</name>
    <name evidence="2" type="ORF">MFFC18_49720</name>
</gene>
<dbReference type="InterPro" id="IPR013766">
    <property type="entry name" value="Thioredoxin_domain"/>
</dbReference>
<dbReference type="KEGG" id="mff:MFFC18_49720"/>
<dbReference type="OrthoDB" id="9790390at2"/>
<reference evidence="2 3" key="1">
    <citation type="submission" date="2019-08" db="EMBL/GenBank/DDBJ databases">
        <title>Deep-cultivation of Planctomycetes and their phenomic and genomic characterization uncovers novel biology.</title>
        <authorList>
            <person name="Wiegand S."/>
            <person name="Jogler M."/>
            <person name="Boedeker C."/>
            <person name="Pinto D."/>
            <person name="Vollmers J."/>
            <person name="Rivas-Marin E."/>
            <person name="Kohn T."/>
            <person name="Peeters S.H."/>
            <person name="Heuer A."/>
            <person name="Rast P."/>
            <person name="Oberbeckmann S."/>
            <person name="Bunk B."/>
            <person name="Jeske O."/>
            <person name="Meyerdierks A."/>
            <person name="Storesund J.E."/>
            <person name="Kallscheuer N."/>
            <person name="Luecker S."/>
            <person name="Lage O.M."/>
            <person name="Pohl T."/>
            <person name="Merkel B.J."/>
            <person name="Hornburger P."/>
            <person name="Mueller R.-W."/>
            <person name="Bruemmer F."/>
            <person name="Labrenz M."/>
            <person name="Spormann A.M."/>
            <person name="Op den Camp H."/>
            <person name="Overmann J."/>
            <person name="Amann R."/>
            <person name="Jetten M.S.M."/>
            <person name="Mascher T."/>
            <person name="Medema M.H."/>
            <person name="Devos D.P."/>
            <person name="Kaster A.-K."/>
            <person name="Ovreas L."/>
            <person name="Rohde M."/>
            <person name="Galperin M.Y."/>
            <person name="Jogler C."/>
        </authorList>
    </citation>
    <scope>NUCLEOTIDE SEQUENCE [LARGE SCALE GENOMIC DNA]</scope>
    <source>
        <strain evidence="2 3">FC18</strain>
    </source>
</reference>
<organism evidence="2 3">
    <name type="scientific">Mariniblastus fucicola</name>
    <dbReference type="NCBI Taxonomy" id="980251"/>
    <lineage>
        <taxon>Bacteria</taxon>
        <taxon>Pseudomonadati</taxon>
        <taxon>Planctomycetota</taxon>
        <taxon>Planctomycetia</taxon>
        <taxon>Pirellulales</taxon>
        <taxon>Pirellulaceae</taxon>
        <taxon>Mariniblastus</taxon>
    </lineage>
</organism>
<dbReference type="PANTHER" id="PTHR45663:SF11">
    <property type="entry name" value="GEO12009P1"/>
    <property type="match status" value="1"/>
</dbReference>
<evidence type="ECO:0000313" key="3">
    <source>
        <dbReference type="Proteomes" id="UP000322214"/>
    </source>
</evidence>
<evidence type="ECO:0000259" key="1">
    <source>
        <dbReference type="Pfam" id="PF00085"/>
    </source>
</evidence>
<dbReference type="Pfam" id="PF00085">
    <property type="entry name" value="Thioredoxin"/>
    <property type="match status" value="1"/>
</dbReference>
<feature type="domain" description="Thioredoxin" evidence="1">
    <location>
        <begin position="4"/>
        <end position="104"/>
    </location>
</feature>
<accession>A0A5B9PHG0</accession>
<dbReference type="EMBL" id="CP042912">
    <property type="protein sequence ID" value="QEG25049.1"/>
    <property type="molecule type" value="Genomic_DNA"/>
</dbReference>
<dbReference type="InterPro" id="IPR036249">
    <property type="entry name" value="Thioredoxin-like_sf"/>
</dbReference>
<dbReference type="PANTHER" id="PTHR45663">
    <property type="entry name" value="GEO12009P1"/>
    <property type="match status" value="1"/>
</dbReference>
<dbReference type="GO" id="GO:0015035">
    <property type="term" value="F:protein-disulfide reductase activity"/>
    <property type="evidence" value="ECO:0007669"/>
    <property type="project" value="TreeGrafter"/>
</dbReference>
<dbReference type="AlphaFoldDB" id="A0A5B9PHG0"/>
<dbReference type="Proteomes" id="UP000322214">
    <property type="component" value="Chromosome"/>
</dbReference>
<dbReference type="SUPFAM" id="SSF52833">
    <property type="entry name" value="Thioredoxin-like"/>
    <property type="match status" value="1"/>
</dbReference>